<keyword evidence="3" id="KW-1185">Reference proteome</keyword>
<feature type="compositionally biased region" description="Polar residues" evidence="1">
    <location>
        <begin position="1"/>
        <end position="11"/>
    </location>
</feature>
<dbReference type="AlphaFoldDB" id="D4DBS4"/>
<dbReference type="KEGG" id="tve:TRV_04575"/>
<dbReference type="Proteomes" id="UP000008383">
    <property type="component" value="Unassembled WGS sequence"/>
</dbReference>
<gene>
    <name evidence="2" type="ORF">TRV_04575</name>
</gene>
<accession>D4DBS4</accession>
<reference evidence="3" key="1">
    <citation type="journal article" date="2011" name="Genome Biol.">
        <title>Comparative and functional genomics provide insights into the pathogenicity of dermatophytic fungi.</title>
        <authorList>
            <person name="Burmester A."/>
            <person name="Shelest E."/>
            <person name="Gloeckner G."/>
            <person name="Heddergott C."/>
            <person name="Schindler S."/>
            <person name="Staib P."/>
            <person name="Heidel A."/>
            <person name="Felder M."/>
            <person name="Petzold A."/>
            <person name="Szafranski K."/>
            <person name="Feuermann M."/>
            <person name="Pedruzzi I."/>
            <person name="Priebe S."/>
            <person name="Groth M."/>
            <person name="Winkler R."/>
            <person name="Li W."/>
            <person name="Kniemeyer O."/>
            <person name="Schroeckh V."/>
            <person name="Hertweck C."/>
            <person name="Hube B."/>
            <person name="White T.C."/>
            <person name="Platzer M."/>
            <person name="Guthke R."/>
            <person name="Heitman J."/>
            <person name="Woestemeyer J."/>
            <person name="Zipfel P.F."/>
            <person name="Monod M."/>
            <person name="Brakhage A.A."/>
        </authorList>
    </citation>
    <scope>NUCLEOTIDE SEQUENCE [LARGE SCALE GENOMIC DNA]</scope>
    <source>
        <strain evidence="3">HKI 0517</strain>
    </source>
</reference>
<name>D4DBS4_TRIVH</name>
<proteinExistence type="predicted"/>
<feature type="region of interest" description="Disordered" evidence="1">
    <location>
        <begin position="1"/>
        <end position="53"/>
    </location>
</feature>
<evidence type="ECO:0000256" key="1">
    <source>
        <dbReference type="SAM" id="MobiDB-lite"/>
    </source>
</evidence>
<dbReference type="GeneID" id="9578162"/>
<sequence>MITRNSGSYQVESERLQGEDVGRPQELGVGQGLLGRPGETAEKGGPGLAQQPQTGLLVGRGHRRRVDGEEQGLGAAGDAGQVRGRVEHHPLHRLRVEELDYRVDVVQVDLPQLEELRRRRVKPMEVEVAGVAKQAQGLALLLLEVELRLLVCVQNLRILQLFPLDSSHISMLHFYA</sequence>
<evidence type="ECO:0000313" key="3">
    <source>
        <dbReference type="Proteomes" id="UP000008383"/>
    </source>
</evidence>
<dbReference type="RefSeq" id="XP_003021313.1">
    <property type="nucleotide sequence ID" value="XM_003021267.1"/>
</dbReference>
<evidence type="ECO:0000313" key="2">
    <source>
        <dbReference type="EMBL" id="EFE40695.1"/>
    </source>
</evidence>
<dbReference type="EMBL" id="ACYE01000230">
    <property type="protein sequence ID" value="EFE40695.1"/>
    <property type="molecule type" value="Genomic_DNA"/>
</dbReference>
<comment type="caution">
    <text evidence="2">The sequence shown here is derived from an EMBL/GenBank/DDBJ whole genome shotgun (WGS) entry which is preliminary data.</text>
</comment>
<feature type="compositionally biased region" description="Basic and acidic residues" evidence="1">
    <location>
        <begin position="12"/>
        <end position="23"/>
    </location>
</feature>
<protein>
    <submittedName>
        <fullName evidence="2">Uncharacterized protein</fullName>
    </submittedName>
</protein>
<dbReference type="HOGENOM" id="CLU_1526273_0_0_1"/>
<organism evidence="2 3">
    <name type="scientific">Trichophyton verrucosum (strain HKI 0517)</name>
    <dbReference type="NCBI Taxonomy" id="663202"/>
    <lineage>
        <taxon>Eukaryota</taxon>
        <taxon>Fungi</taxon>
        <taxon>Dikarya</taxon>
        <taxon>Ascomycota</taxon>
        <taxon>Pezizomycotina</taxon>
        <taxon>Eurotiomycetes</taxon>
        <taxon>Eurotiomycetidae</taxon>
        <taxon>Onygenales</taxon>
        <taxon>Arthrodermataceae</taxon>
        <taxon>Trichophyton</taxon>
    </lineage>
</organism>